<sequence>MRILLFNDAVGLSEKDHRRVPPAGLRDLAPIEADCTVSAGGFGTWLCALPAALSLFPPLRPFAAGLPA</sequence>
<dbReference type="Proteomes" id="UP000007735">
    <property type="component" value="Plasmid pSfHH103e"/>
</dbReference>
<dbReference type="AlphaFoldDB" id="G9AHX2"/>
<protein>
    <submittedName>
        <fullName evidence="1">Uncharacterized protein</fullName>
    </submittedName>
</protein>
<geneLocation type="plasmid" evidence="1 2">
    <name>pSfHH103e</name>
</geneLocation>
<name>G9AHX2_SINF1</name>
<dbReference type="EMBL" id="HE616899">
    <property type="protein sequence ID" value="CCF00654.1"/>
    <property type="molecule type" value="Genomic_DNA"/>
</dbReference>
<dbReference type="HOGENOM" id="CLU_2791062_0_0_5"/>
<keyword evidence="1" id="KW-0614">Plasmid</keyword>
<evidence type="ECO:0000313" key="1">
    <source>
        <dbReference type="EMBL" id="CCF00654.1"/>
    </source>
</evidence>
<dbReference type="KEGG" id="sfh:SFHH103_06194"/>
<proteinExistence type="predicted"/>
<reference evidence="1 2" key="1">
    <citation type="journal article" date="2012" name="J. Bacteriol.">
        <title>Genome sequence of the soybean symbiont Sinorhizobium fredii HH103.</title>
        <authorList>
            <person name="Weidner S."/>
            <person name="Becker A."/>
            <person name="Bonilla I."/>
            <person name="Jaenicke S."/>
            <person name="Lloret J."/>
            <person name="Margaret I."/>
            <person name="Puhler A."/>
            <person name="Ruiz-Sainz J.E."/>
            <person name="Schneiker-Bekel S."/>
            <person name="Szczepanowski R."/>
            <person name="Vinardell J.M."/>
            <person name="Zehner S."/>
            <person name="Gottfert M."/>
        </authorList>
    </citation>
    <scope>NUCLEOTIDE SEQUENCE [LARGE SCALE GENOMIC DNA]</scope>
    <source>
        <strain evidence="1 2">HH103</strain>
        <plasmid evidence="2">pSfHH103e</plasmid>
    </source>
</reference>
<organism evidence="1 2">
    <name type="scientific">Sinorhizobium fredii (strain HH103)</name>
    <dbReference type="NCBI Taxonomy" id="1117943"/>
    <lineage>
        <taxon>Bacteria</taxon>
        <taxon>Pseudomonadati</taxon>
        <taxon>Pseudomonadota</taxon>
        <taxon>Alphaproteobacteria</taxon>
        <taxon>Hyphomicrobiales</taxon>
        <taxon>Rhizobiaceae</taxon>
        <taxon>Sinorhizobium/Ensifer group</taxon>
        <taxon>Sinorhizobium</taxon>
    </lineage>
</organism>
<gene>
    <name evidence="1" type="ordered locus">SFHH103_06194</name>
</gene>
<evidence type="ECO:0000313" key="2">
    <source>
        <dbReference type="Proteomes" id="UP000007735"/>
    </source>
</evidence>
<accession>G9AHX2</accession>